<accession>A0AAN7LYR7</accession>
<evidence type="ECO:0008006" key="9">
    <source>
        <dbReference type="Google" id="ProtNLM"/>
    </source>
</evidence>
<proteinExistence type="inferred from homology"/>
<dbReference type="PANTHER" id="PTHR31279">
    <property type="entry name" value="PROTEIN EXORDIUM-LIKE 5"/>
    <property type="match status" value="1"/>
</dbReference>
<gene>
    <name evidence="7" type="ORF">SAY86_012958</name>
</gene>
<dbReference type="Pfam" id="PF04674">
    <property type="entry name" value="Phi_1"/>
    <property type="match status" value="1"/>
</dbReference>
<keyword evidence="8" id="KW-1185">Reference proteome</keyword>
<protein>
    <recommendedName>
        <fullName evidence="9">Protein EXORDIUM-like 5</fullName>
    </recommendedName>
</protein>
<comment type="subcellular location">
    <subcellularLocation>
        <location evidence="1">Secreted</location>
        <location evidence="1">Extracellular space</location>
        <location evidence="1">Apoplast</location>
    </subcellularLocation>
</comment>
<dbReference type="Proteomes" id="UP001346149">
    <property type="component" value="Unassembled WGS sequence"/>
</dbReference>
<evidence type="ECO:0000256" key="2">
    <source>
        <dbReference type="ARBA" id="ARBA00022523"/>
    </source>
</evidence>
<evidence type="ECO:0000256" key="5">
    <source>
        <dbReference type="ARBA" id="ARBA00023591"/>
    </source>
</evidence>
<reference evidence="7 8" key="1">
    <citation type="journal article" date="2023" name="Hortic Res">
        <title>Pangenome of water caltrop reveals structural variations and asymmetric subgenome divergence after allopolyploidization.</title>
        <authorList>
            <person name="Zhang X."/>
            <person name="Chen Y."/>
            <person name="Wang L."/>
            <person name="Yuan Y."/>
            <person name="Fang M."/>
            <person name="Shi L."/>
            <person name="Lu R."/>
            <person name="Comes H.P."/>
            <person name="Ma Y."/>
            <person name="Chen Y."/>
            <person name="Huang G."/>
            <person name="Zhou Y."/>
            <person name="Zheng Z."/>
            <person name="Qiu Y."/>
        </authorList>
    </citation>
    <scope>NUCLEOTIDE SEQUENCE [LARGE SCALE GENOMIC DNA]</scope>
    <source>
        <strain evidence="7">F231</strain>
    </source>
</reference>
<feature type="region of interest" description="Disordered" evidence="6">
    <location>
        <begin position="1"/>
        <end position="22"/>
    </location>
</feature>
<evidence type="ECO:0000256" key="6">
    <source>
        <dbReference type="SAM" id="MobiDB-lite"/>
    </source>
</evidence>
<dbReference type="GO" id="GO:0048046">
    <property type="term" value="C:apoplast"/>
    <property type="evidence" value="ECO:0007669"/>
    <property type="project" value="UniProtKB-SubCell"/>
</dbReference>
<dbReference type="InterPro" id="IPR006766">
    <property type="entry name" value="EXORDIUM-like"/>
</dbReference>
<evidence type="ECO:0000256" key="1">
    <source>
        <dbReference type="ARBA" id="ARBA00004271"/>
    </source>
</evidence>
<name>A0AAN7LYR7_TRANT</name>
<keyword evidence="3" id="KW-0964">Secreted</keyword>
<evidence type="ECO:0000313" key="8">
    <source>
        <dbReference type="Proteomes" id="UP001346149"/>
    </source>
</evidence>
<dbReference type="EMBL" id="JAXQNO010000007">
    <property type="protein sequence ID" value="KAK4794964.1"/>
    <property type="molecule type" value="Genomic_DNA"/>
</dbReference>
<organism evidence="7 8">
    <name type="scientific">Trapa natans</name>
    <name type="common">Water chestnut</name>
    <dbReference type="NCBI Taxonomy" id="22666"/>
    <lineage>
        <taxon>Eukaryota</taxon>
        <taxon>Viridiplantae</taxon>
        <taxon>Streptophyta</taxon>
        <taxon>Embryophyta</taxon>
        <taxon>Tracheophyta</taxon>
        <taxon>Spermatophyta</taxon>
        <taxon>Magnoliopsida</taxon>
        <taxon>eudicotyledons</taxon>
        <taxon>Gunneridae</taxon>
        <taxon>Pentapetalae</taxon>
        <taxon>rosids</taxon>
        <taxon>malvids</taxon>
        <taxon>Myrtales</taxon>
        <taxon>Lythraceae</taxon>
        <taxon>Trapa</taxon>
    </lineage>
</organism>
<dbReference type="PANTHER" id="PTHR31279:SF4">
    <property type="entry name" value="PROTEIN EXORDIUM-LIKE 5"/>
    <property type="match status" value="1"/>
</dbReference>
<sequence>MTVPWRNRPVRKTVPGKGGPHVAVVSSPPPFPHFNTPSLGHCSSPVPSPSASGHNVVPPHDLCPVDILLLHGSADASTVQQQYQTLTTKPQHFNPKLPLRPLSSSKRFEGSSDLVHLRYHMGPVLSSSPINIYLIWYGRWPAAHQLLIKDFLLSISPAHNHRASPPSPSVSEWWRTVSLYTDQTGANVSRSIDIAGEHHGTAHSQGSHLTDLTVHIVIASAVRSAPFPVDHKNGIYLILTSEDVTVQDFCRAVCGFHYFTFPSKVGYTLPYAWVGNSGKQCAYPFAIPSYMGNGGSRSKPLAPPNGPAGVDGMISVIGHELAEVATNPLVNAWYAGDDPTAPTEIGDLCEGLYGTGGGGDGGYIGQVMRDGAGRSFNVNGCRGRRFLVQWVWSPELKA</sequence>
<dbReference type="AlphaFoldDB" id="A0AAN7LYR7"/>
<comment type="caution">
    <text evidence="7">The sequence shown here is derived from an EMBL/GenBank/DDBJ whole genome shotgun (WGS) entry which is preliminary data.</text>
</comment>
<evidence type="ECO:0000256" key="4">
    <source>
        <dbReference type="ARBA" id="ARBA00022729"/>
    </source>
</evidence>
<comment type="similarity">
    <text evidence="5">Belongs to the EXORDIUM family.</text>
</comment>
<keyword evidence="2" id="KW-0052">Apoplast</keyword>
<evidence type="ECO:0000313" key="7">
    <source>
        <dbReference type="EMBL" id="KAK4794964.1"/>
    </source>
</evidence>
<evidence type="ECO:0000256" key="3">
    <source>
        <dbReference type="ARBA" id="ARBA00022525"/>
    </source>
</evidence>
<keyword evidence="4" id="KW-0732">Signal</keyword>